<evidence type="ECO:0000313" key="4">
    <source>
        <dbReference type="Proteomes" id="UP000298860"/>
    </source>
</evidence>
<dbReference type="PANTHER" id="PTHR30289">
    <property type="entry name" value="UNCHARACTERIZED PROTEIN YBCL-RELATED"/>
    <property type="match status" value="1"/>
</dbReference>
<evidence type="ECO:0000313" key="3">
    <source>
        <dbReference type="EMBL" id="GDY29018.1"/>
    </source>
</evidence>
<dbReference type="SUPFAM" id="SSF49777">
    <property type="entry name" value="PEBP-like"/>
    <property type="match status" value="1"/>
</dbReference>
<evidence type="ECO:0000256" key="1">
    <source>
        <dbReference type="ARBA" id="ARBA00007120"/>
    </source>
</evidence>
<name>A0A4D4J2K3_9PSEU</name>
<dbReference type="InterPro" id="IPR008914">
    <property type="entry name" value="PEBP"/>
</dbReference>
<comment type="caution">
    <text evidence="3">The sequence shown here is derived from an EMBL/GenBank/DDBJ whole genome shotgun (WGS) entry which is preliminary data.</text>
</comment>
<proteinExistence type="inferred from homology"/>
<sequence>MPRPGSHHYDVRRTHLRKDFEHRGVPDEQADDAANAELQRDNPPQPVGPGDRAGRPRGTRGTSRDDPSADEFAQPHAGGLVLRSSAFSDHAVIPDRYSFEGGNTSPPLEWADLPPGTRELALVCEDPDAPGGTFVHWVLAGISPETGGIAEGRPPEGAVVGRNGFGRRGWGGPRPPVGDQPHRYFFRLYASDRPLDLGPAPSADDLRAAVSGHELATGTLVGLFAR</sequence>
<dbReference type="AlphaFoldDB" id="A0A4D4J2K3"/>
<protein>
    <recommendedName>
        <fullName evidence="5">Phosphatidylethanolamine-binding protein</fullName>
    </recommendedName>
</protein>
<reference evidence="4" key="1">
    <citation type="submission" date="2019-04" db="EMBL/GenBank/DDBJ databases">
        <title>Draft genome sequence of Pseudonocardiaceae bacterium SL3-2-4.</title>
        <authorList>
            <person name="Ningsih F."/>
            <person name="Yokota A."/>
            <person name="Sakai Y."/>
            <person name="Nanatani K."/>
            <person name="Yabe S."/>
            <person name="Oetari A."/>
            <person name="Sjamsuridzal W."/>
        </authorList>
    </citation>
    <scope>NUCLEOTIDE SEQUENCE [LARGE SCALE GENOMIC DNA]</scope>
    <source>
        <strain evidence="4">SL3-2-4</strain>
    </source>
</reference>
<evidence type="ECO:0000256" key="2">
    <source>
        <dbReference type="SAM" id="MobiDB-lite"/>
    </source>
</evidence>
<feature type="region of interest" description="Disordered" evidence="2">
    <location>
        <begin position="1"/>
        <end position="73"/>
    </location>
</feature>
<organism evidence="3 4">
    <name type="scientific">Gandjariella thermophila</name>
    <dbReference type="NCBI Taxonomy" id="1931992"/>
    <lineage>
        <taxon>Bacteria</taxon>
        <taxon>Bacillati</taxon>
        <taxon>Actinomycetota</taxon>
        <taxon>Actinomycetes</taxon>
        <taxon>Pseudonocardiales</taxon>
        <taxon>Pseudonocardiaceae</taxon>
        <taxon>Gandjariella</taxon>
    </lineage>
</organism>
<feature type="compositionally biased region" description="Basic and acidic residues" evidence="2">
    <location>
        <begin position="7"/>
        <end position="26"/>
    </location>
</feature>
<dbReference type="CDD" id="cd00865">
    <property type="entry name" value="PEBP_bact_arch"/>
    <property type="match status" value="1"/>
</dbReference>
<comment type="similarity">
    <text evidence="1">Belongs to the UPF0098 family.</text>
</comment>
<keyword evidence="4" id="KW-1185">Reference proteome</keyword>
<dbReference type="InterPro" id="IPR036610">
    <property type="entry name" value="PEBP-like_sf"/>
</dbReference>
<dbReference type="EMBL" id="BJFL01000002">
    <property type="protein sequence ID" value="GDY29018.1"/>
    <property type="molecule type" value="Genomic_DNA"/>
</dbReference>
<accession>A0A4D4J2K3</accession>
<dbReference type="PANTHER" id="PTHR30289:SF1">
    <property type="entry name" value="PEBP (PHOSPHATIDYLETHANOLAMINE-BINDING PROTEIN) FAMILY PROTEIN"/>
    <property type="match status" value="1"/>
</dbReference>
<dbReference type="Pfam" id="PF01161">
    <property type="entry name" value="PBP"/>
    <property type="match status" value="1"/>
</dbReference>
<dbReference type="Gene3D" id="3.90.280.10">
    <property type="entry name" value="PEBP-like"/>
    <property type="match status" value="1"/>
</dbReference>
<dbReference type="Proteomes" id="UP000298860">
    <property type="component" value="Unassembled WGS sequence"/>
</dbReference>
<gene>
    <name evidence="3" type="ORF">GTS_06510</name>
</gene>
<dbReference type="InterPro" id="IPR005247">
    <property type="entry name" value="YbhB_YbcL/LppC-like"/>
</dbReference>
<evidence type="ECO:0008006" key="5">
    <source>
        <dbReference type="Google" id="ProtNLM"/>
    </source>
</evidence>
<dbReference type="NCBIfam" id="TIGR00481">
    <property type="entry name" value="YbhB/YbcL family Raf kinase inhibitor-like protein"/>
    <property type="match status" value="1"/>
</dbReference>